<evidence type="ECO:0000313" key="2">
    <source>
        <dbReference type="EMBL" id="EDN00428.1"/>
    </source>
</evidence>
<evidence type="ECO:0000313" key="3">
    <source>
        <dbReference type="Proteomes" id="UP000003639"/>
    </source>
</evidence>
<gene>
    <name evidence="2" type="ORF">BACCAP_01763</name>
</gene>
<dbReference type="Proteomes" id="UP000003639">
    <property type="component" value="Unassembled WGS sequence"/>
</dbReference>
<feature type="region of interest" description="Disordered" evidence="1">
    <location>
        <begin position="1"/>
        <end position="40"/>
    </location>
</feature>
<dbReference type="AlphaFoldDB" id="A6NU81"/>
<reference evidence="2 3" key="1">
    <citation type="submission" date="2007-04" db="EMBL/GenBank/DDBJ databases">
        <authorList>
            <person name="Fulton L."/>
            <person name="Clifton S."/>
            <person name="Fulton B."/>
            <person name="Xu J."/>
            <person name="Minx P."/>
            <person name="Pepin K.H."/>
            <person name="Johnson M."/>
            <person name="Thiruvilangam P."/>
            <person name="Bhonagiri V."/>
            <person name="Nash W.E."/>
            <person name="Mardis E.R."/>
            <person name="Wilson R.K."/>
        </authorList>
    </citation>
    <scope>NUCLEOTIDE SEQUENCE [LARGE SCALE GENOMIC DNA]</scope>
    <source>
        <strain evidence="2 3">ATCC 29799</strain>
    </source>
</reference>
<protein>
    <submittedName>
        <fullName evidence="2">Uncharacterized protein</fullName>
    </submittedName>
</protein>
<keyword evidence="3" id="KW-1185">Reference proteome</keyword>
<evidence type="ECO:0000256" key="1">
    <source>
        <dbReference type="SAM" id="MobiDB-lite"/>
    </source>
</evidence>
<proteinExistence type="predicted"/>
<accession>A6NU81</accession>
<organism evidence="2 3">
    <name type="scientific">Pseudoflavonifractor capillosus ATCC 29799</name>
    <dbReference type="NCBI Taxonomy" id="411467"/>
    <lineage>
        <taxon>Bacteria</taxon>
        <taxon>Bacillati</taxon>
        <taxon>Bacillota</taxon>
        <taxon>Clostridia</taxon>
        <taxon>Eubacteriales</taxon>
        <taxon>Oscillospiraceae</taxon>
        <taxon>Pseudoflavonifractor</taxon>
    </lineage>
</organism>
<dbReference type="EMBL" id="AAXG02000011">
    <property type="protein sequence ID" value="EDN00428.1"/>
    <property type="molecule type" value="Genomic_DNA"/>
</dbReference>
<name>A6NU81_9FIRM</name>
<reference evidence="2 3" key="2">
    <citation type="submission" date="2007-06" db="EMBL/GenBank/DDBJ databases">
        <title>Draft genome sequence of Pseudoflavonifractor capillosus ATCC 29799.</title>
        <authorList>
            <person name="Sudarsanam P."/>
            <person name="Ley R."/>
            <person name="Guruge J."/>
            <person name="Turnbaugh P.J."/>
            <person name="Mahowald M."/>
            <person name="Liep D."/>
            <person name="Gordon J."/>
        </authorList>
    </citation>
    <scope>NUCLEOTIDE SEQUENCE [LARGE SCALE GENOMIC DNA]</scope>
    <source>
        <strain evidence="2 3">ATCC 29799</strain>
    </source>
</reference>
<sequence length="40" mass="4525">MAADHVLGAPSSEETRSWGPLFSFFSRNRSKQQNEMKEAP</sequence>
<comment type="caution">
    <text evidence="2">The sequence shown here is derived from an EMBL/GenBank/DDBJ whole genome shotgun (WGS) entry which is preliminary data.</text>
</comment>